<dbReference type="Pfam" id="PF00668">
    <property type="entry name" value="Condensation"/>
    <property type="match status" value="1"/>
</dbReference>
<keyword evidence="1" id="KW-0596">Phosphopantetheine</keyword>
<dbReference type="PANTHER" id="PTHR45527:SF1">
    <property type="entry name" value="FATTY ACID SYNTHASE"/>
    <property type="match status" value="1"/>
</dbReference>
<evidence type="ECO:0000259" key="5">
    <source>
        <dbReference type="Pfam" id="PF00668"/>
    </source>
</evidence>
<keyword evidence="2" id="KW-0597">Phosphoprotein</keyword>
<dbReference type="GO" id="GO:0044550">
    <property type="term" value="P:secondary metabolite biosynthetic process"/>
    <property type="evidence" value="ECO:0007669"/>
    <property type="project" value="TreeGrafter"/>
</dbReference>
<evidence type="ECO:0000256" key="1">
    <source>
        <dbReference type="ARBA" id="ARBA00022450"/>
    </source>
</evidence>
<dbReference type="CDD" id="cd05930">
    <property type="entry name" value="A_NRPS"/>
    <property type="match status" value="1"/>
</dbReference>
<dbReference type="SUPFAM" id="SSF52777">
    <property type="entry name" value="CoA-dependent acyltransferases"/>
    <property type="match status" value="2"/>
</dbReference>
<feature type="domain" description="AMP-dependent synthetase/ligase" evidence="4">
    <location>
        <begin position="494"/>
        <end position="840"/>
    </location>
</feature>
<evidence type="ECO:0000313" key="7">
    <source>
        <dbReference type="Proteomes" id="UP000537825"/>
    </source>
</evidence>
<dbReference type="PANTHER" id="PTHR45527">
    <property type="entry name" value="NONRIBOSOMAL PEPTIDE SYNTHETASE"/>
    <property type="match status" value="1"/>
</dbReference>
<dbReference type="Gene3D" id="3.30.559.30">
    <property type="entry name" value="Nonribosomal peptide synthetase, condensation domain"/>
    <property type="match status" value="1"/>
</dbReference>
<dbReference type="InterPro" id="IPR010071">
    <property type="entry name" value="AA_adenyl_dom"/>
</dbReference>
<feature type="domain" description="Condensation" evidence="5">
    <location>
        <begin position="32"/>
        <end position="473"/>
    </location>
</feature>
<dbReference type="SUPFAM" id="SSF56801">
    <property type="entry name" value="Acetyl-CoA synthetase-like"/>
    <property type="match status" value="1"/>
</dbReference>
<proteinExistence type="predicted"/>
<dbReference type="InterPro" id="IPR000873">
    <property type="entry name" value="AMP-dep_synth/lig_dom"/>
</dbReference>
<sequence>MSDEKQSSALEEKRARARALIQQRAAKPRALPPSFAQQRLWFLDRLEPGSHHYGIPFAVRLSGTLERSALEKSFQEIVQRHESLRTTFQAREGEAVQVVGPAPELPLHVVDLGGLDARETARRVRELTAEDVAAPFDLERGPLIRWKLLRLSDAEHILLLSMHHIVSDGWSIGVFVRELAALYAAFLQGAPSPLPPLTVQYSDFARWQRDWLQGDVLEEQLAYWRAHLADAPTALGLPTDRPRPPAQTFRGTQLPLGVSPAVTAALNVLSRQEGATLFMTLMAAWLVLLQRYTRQDDLVVGTPIANRNRAETEGLIGFFVNTLPLRTNLSGDPRFTDLMGRVRETALGGFAHQDVPFEKLVMDLRVKRDLSRSPLFQTMFVLQNAPLQPLALPGLTLTNLDLETDTAKFELTLTLVETSGALTGWLEYNTDLFDASTAHRLARAYERLLEGIAADPERRVSALPLLDAAGRQQALESFHPPAVPLSPRPLHALFEEQARRTPEAIAVECEDDLLTYAELERRANRLAHLLLASGLEPEERVALCLPRSTEVLVAMLAVMKAGGAFVPMDAGAPTQRLALMVAECRARYVLAPASLAVKLPVPPEARLEPGAWRQEGLLETPPARTVHLEQLAYVVHTSGSTGVPKGVMISHAGIANRMLWEQHALPIGPEDRVLQVASFGFDASIWEFFRALLAGARAVMVRDGAHQDSRYIADLMARRGVTQMNVVPSLLRVVLEEPRMADCHALRTVVCGGEALTTDLVDRLAEHSSATLFNFYGQTEVSIDATWFTCAPGMARKAVPLGQPLGNMKMHVLDVRGQPVPPGAPGEVYLGGPGLARGYFLRPDLSAERFVPDPFGPPGSRLFRTGDLARQLPDGELEFLGRGDHQVKIRGVRVELGEIEAALRQHPAIQDVVVLAREQAVEPEPPALDPRLLPLEPPPRGPSPHPLP</sequence>
<evidence type="ECO:0000259" key="4">
    <source>
        <dbReference type="Pfam" id="PF00501"/>
    </source>
</evidence>
<feature type="region of interest" description="Disordered" evidence="3">
    <location>
        <begin position="923"/>
        <end position="948"/>
    </location>
</feature>
<dbReference type="Proteomes" id="UP000537825">
    <property type="component" value="Unassembled WGS sequence"/>
</dbReference>
<dbReference type="GO" id="GO:0031177">
    <property type="term" value="F:phosphopantetheine binding"/>
    <property type="evidence" value="ECO:0007669"/>
    <property type="project" value="TreeGrafter"/>
</dbReference>
<dbReference type="NCBIfam" id="TIGR01733">
    <property type="entry name" value="AA-adenyl-dom"/>
    <property type="match status" value="1"/>
</dbReference>
<evidence type="ECO:0000256" key="2">
    <source>
        <dbReference type="ARBA" id="ARBA00022553"/>
    </source>
</evidence>
<dbReference type="GO" id="GO:0003824">
    <property type="term" value="F:catalytic activity"/>
    <property type="evidence" value="ECO:0007669"/>
    <property type="project" value="InterPro"/>
</dbReference>
<gene>
    <name evidence="6" type="ORF">GTZ93_01035</name>
</gene>
<reference evidence="6 7" key="1">
    <citation type="submission" date="2020-01" db="EMBL/GenBank/DDBJ databases">
        <title>The draft genome sequence of Corallococcus exiguus DSM 14696.</title>
        <authorList>
            <person name="Zhang X."/>
            <person name="Zhu H."/>
        </authorList>
    </citation>
    <scope>NUCLEOTIDE SEQUENCE [LARGE SCALE GENOMIC DNA]</scope>
    <source>
        <strain evidence="6 7">DSM 14696</strain>
    </source>
</reference>
<evidence type="ECO:0000313" key="6">
    <source>
        <dbReference type="EMBL" id="NBC38398.1"/>
    </source>
</evidence>
<dbReference type="Pfam" id="PF00501">
    <property type="entry name" value="AMP-binding"/>
    <property type="match status" value="1"/>
</dbReference>
<dbReference type="FunFam" id="3.40.50.980:FF:000001">
    <property type="entry name" value="Non-ribosomal peptide synthetase"/>
    <property type="match status" value="1"/>
</dbReference>
<evidence type="ECO:0000256" key="3">
    <source>
        <dbReference type="SAM" id="MobiDB-lite"/>
    </source>
</evidence>
<dbReference type="CDD" id="cd19531">
    <property type="entry name" value="LCL_NRPS-like"/>
    <property type="match status" value="1"/>
</dbReference>
<dbReference type="InterPro" id="IPR020845">
    <property type="entry name" value="AMP-binding_CS"/>
</dbReference>
<dbReference type="InterPro" id="IPR042099">
    <property type="entry name" value="ANL_N_sf"/>
</dbReference>
<dbReference type="GO" id="GO:0005829">
    <property type="term" value="C:cytosol"/>
    <property type="evidence" value="ECO:0007669"/>
    <property type="project" value="TreeGrafter"/>
</dbReference>
<dbReference type="RefSeq" id="WP_161662604.1">
    <property type="nucleotide sequence ID" value="NZ_JAAAPK010000001.1"/>
</dbReference>
<dbReference type="Gene3D" id="3.30.559.10">
    <property type="entry name" value="Chloramphenicol acetyltransferase-like domain"/>
    <property type="match status" value="1"/>
</dbReference>
<dbReference type="AlphaFoldDB" id="A0A7X5BQV8"/>
<dbReference type="GO" id="GO:0043041">
    <property type="term" value="P:amino acid activation for nonribosomal peptide biosynthetic process"/>
    <property type="evidence" value="ECO:0007669"/>
    <property type="project" value="TreeGrafter"/>
</dbReference>
<dbReference type="InterPro" id="IPR001242">
    <property type="entry name" value="Condensation_dom"/>
</dbReference>
<feature type="compositionally biased region" description="Pro residues" evidence="3">
    <location>
        <begin position="935"/>
        <end position="948"/>
    </location>
</feature>
<comment type="caution">
    <text evidence="6">The sequence shown here is derived from an EMBL/GenBank/DDBJ whole genome shotgun (WGS) entry which is preliminary data.</text>
</comment>
<organism evidence="6 7">
    <name type="scientific">Corallococcus exiguus</name>
    <dbReference type="NCBI Taxonomy" id="83462"/>
    <lineage>
        <taxon>Bacteria</taxon>
        <taxon>Pseudomonadati</taxon>
        <taxon>Myxococcota</taxon>
        <taxon>Myxococcia</taxon>
        <taxon>Myxococcales</taxon>
        <taxon>Cystobacterineae</taxon>
        <taxon>Myxococcaceae</taxon>
        <taxon>Corallococcus</taxon>
    </lineage>
</organism>
<dbReference type="FunFam" id="3.40.50.12780:FF:000012">
    <property type="entry name" value="Non-ribosomal peptide synthetase"/>
    <property type="match status" value="1"/>
</dbReference>
<dbReference type="FunFam" id="3.30.559.10:FF:000012">
    <property type="entry name" value="Non-ribosomal peptide synthetase"/>
    <property type="match status" value="1"/>
</dbReference>
<accession>A0A7X5BQV8</accession>
<dbReference type="Gene3D" id="3.30.300.30">
    <property type="match status" value="1"/>
</dbReference>
<dbReference type="EMBL" id="JAAAPK010000001">
    <property type="protein sequence ID" value="NBC38398.1"/>
    <property type="molecule type" value="Genomic_DNA"/>
</dbReference>
<dbReference type="FunFam" id="2.30.38.10:FF:000001">
    <property type="entry name" value="Non-ribosomal peptide synthetase PvdI"/>
    <property type="match status" value="1"/>
</dbReference>
<dbReference type="Gene3D" id="3.40.50.12780">
    <property type="entry name" value="N-terminal domain of ligase-like"/>
    <property type="match status" value="1"/>
</dbReference>
<protein>
    <submittedName>
        <fullName evidence="6">Amino acid adenylation domain-containing protein</fullName>
    </submittedName>
</protein>
<name>A0A7X5BQV8_9BACT</name>
<dbReference type="PROSITE" id="PS00455">
    <property type="entry name" value="AMP_BINDING"/>
    <property type="match status" value="1"/>
</dbReference>
<keyword evidence="7" id="KW-1185">Reference proteome</keyword>
<dbReference type="InterPro" id="IPR045851">
    <property type="entry name" value="AMP-bd_C_sf"/>
</dbReference>
<dbReference type="InterPro" id="IPR023213">
    <property type="entry name" value="CAT-like_dom_sf"/>
</dbReference>